<name>A0A1G6XPS7_9GAMM</name>
<dbReference type="RefSeq" id="WP_091243162.1">
    <property type="nucleotide sequence ID" value="NZ_FNAG01000007.1"/>
</dbReference>
<evidence type="ECO:0000313" key="5">
    <source>
        <dbReference type="EMBL" id="SDD79971.1"/>
    </source>
</evidence>
<keyword evidence="2 5" id="KW-0689">Ribosomal protein</keyword>
<evidence type="ECO:0000256" key="1">
    <source>
        <dbReference type="ARBA" id="ARBA00010834"/>
    </source>
</evidence>
<gene>
    <name evidence="5" type="ORF">SAMN04488509_10785</name>
</gene>
<evidence type="ECO:0000256" key="3">
    <source>
        <dbReference type="ARBA" id="ARBA00023274"/>
    </source>
</evidence>
<dbReference type="InterPro" id="IPR030826">
    <property type="entry name" value="Ribosomal_bTHX/bTHXc/bTHXm"/>
</dbReference>
<accession>A0A1G6XPS7</accession>
<reference evidence="5 6" key="1">
    <citation type="submission" date="2016-10" db="EMBL/GenBank/DDBJ databases">
        <authorList>
            <person name="de Groot N.N."/>
        </authorList>
    </citation>
    <scope>NUCLEOTIDE SEQUENCE [LARGE SCALE GENOMIC DNA]</scope>
    <source>
        <strain evidence="5 6">DSM 16957</strain>
    </source>
</reference>
<dbReference type="AlphaFoldDB" id="A0A1G6XPS7"/>
<dbReference type="Pfam" id="PF17070">
    <property type="entry name" value="Thx"/>
    <property type="match status" value="1"/>
</dbReference>
<keyword evidence="6" id="KW-1185">Reference proteome</keyword>
<dbReference type="GO" id="GO:1990904">
    <property type="term" value="C:ribonucleoprotein complex"/>
    <property type="evidence" value="ECO:0007669"/>
    <property type="project" value="UniProtKB-KW"/>
</dbReference>
<proteinExistence type="inferred from homology"/>
<dbReference type="InterPro" id="IPR031414">
    <property type="entry name" value="Ribosomal_bTHX"/>
</dbReference>
<sequence>MGKGDTRTRKGKIYNGSYGNARPHGSKATAKSVVPAAPVAPAKKAPARKKA</sequence>
<evidence type="ECO:0000256" key="4">
    <source>
        <dbReference type="SAM" id="MobiDB-lite"/>
    </source>
</evidence>
<feature type="compositionally biased region" description="Low complexity" evidence="4">
    <location>
        <begin position="27"/>
        <end position="44"/>
    </location>
</feature>
<keyword evidence="3" id="KW-0687">Ribonucleoprotein</keyword>
<dbReference type="Proteomes" id="UP000199603">
    <property type="component" value="Unassembled WGS sequence"/>
</dbReference>
<evidence type="ECO:0000256" key="2">
    <source>
        <dbReference type="ARBA" id="ARBA00022980"/>
    </source>
</evidence>
<dbReference type="NCBIfam" id="TIGR04560">
    <property type="entry name" value="ribo_THX"/>
    <property type="match status" value="1"/>
</dbReference>
<feature type="region of interest" description="Disordered" evidence="4">
    <location>
        <begin position="1"/>
        <end position="51"/>
    </location>
</feature>
<evidence type="ECO:0000313" key="6">
    <source>
        <dbReference type="Proteomes" id="UP000199603"/>
    </source>
</evidence>
<dbReference type="GO" id="GO:0005840">
    <property type="term" value="C:ribosome"/>
    <property type="evidence" value="ECO:0007669"/>
    <property type="project" value="UniProtKB-KW"/>
</dbReference>
<comment type="similarity">
    <text evidence="1">Belongs to the bacterial ribosomal protein bTHX family.</text>
</comment>
<protein>
    <submittedName>
        <fullName evidence="5">SSU ribosomal protein S31P</fullName>
    </submittedName>
</protein>
<organism evidence="5 6">
    <name type="scientific">Aquimonas voraii</name>
    <dbReference type="NCBI Taxonomy" id="265719"/>
    <lineage>
        <taxon>Bacteria</taxon>
        <taxon>Pseudomonadati</taxon>
        <taxon>Pseudomonadota</taxon>
        <taxon>Gammaproteobacteria</taxon>
        <taxon>Lysobacterales</taxon>
        <taxon>Lysobacteraceae</taxon>
        <taxon>Aquimonas</taxon>
    </lineage>
</organism>
<dbReference type="EMBL" id="FNAG01000007">
    <property type="protein sequence ID" value="SDD79971.1"/>
    <property type="molecule type" value="Genomic_DNA"/>
</dbReference>